<name>A0A1C3TV49_9HYPH</name>
<dbReference type="SUPFAM" id="SSF51569">
    <property type="entry name" value="Aldolase"/>
    <property type="match status" value="1"/>
</dbReference>
<dbReference type="PANTHER" id="PTHR39340:SF1">
    <property type="entry name" value="SULFOFRUCTOSEPHOSPHATE ALDOLASE"/>
    <property type="match status" value="1"/>
</dbReference>
<dbReference type="Gene3D" id="3.20.20.70">
    <property type="entry name" value="Aldolase class I"/>
    <property type="match status" value="1"/>
</dbReference>
<protein>
    <submittedName>
        <fullName evidence="3">Tagatose 1,6-diphosphate aldolase</fullName>
    </submittedName>
</protein>
<keyword evidence="2" id="KW-0456">Lyase</keyword>
<dbReference type="Pfam" id="PF01791">
    <property type="entry name" value="DeoC"/>
    <property type="match status" value="1"/>
</dbReference>
<organism evidence="3 4">
    <name type="scientific">Rhizobium multihospitium</name>
    <dbReference type="NCBI Taxonomy" id="410764"/>
    <lineage>
        <taxon>Bacteria</taxon>
        <taxon>Pseudomonadati</taxon>
        <taxon>Pseudomonadota</taxon>
        <taxon>Alphaproteobacteria</taxon>
        <taxon>Hyphomicrobiales</taxon>
        <taxon>Rhizobiaceae</taxon>
        <taxon>Rhizobium/Agrobacterium group</taxon>
        <taxon>Rhizobium</taxon>
    </lineage>
</organism>
<sequence length="328" mass="35651">MPVWVPFRNGWRKDHMTKLTTAEMRGYQQICGSDGAMMVIACDQRGGMRSLLAKDPAEQAAISDKVLGDTKADIARFLASKASCVLVDPICAVPALVDDRVLQRDTALLIGLDASGWDTSPEGYRLSKLVPGVSARRVRQLGATGGKIMVYLRSDRDAANTHNIQILKQCIEDFAHEDLLLVVEFLTYKFEDEDEGDYKAKLPSLIVGGSKICLDLGAKVLKIPYPGSSEACAEVTRLSGDVPWAVLSAGVDHATFLTQVEDAMRNGASGVIAGRSLWKDCISLDRSVTKDRLESVAVPRLREIQAVIATHFKGTSSHGADQRQRAHG</sequence>
<evidence type="ECO:0000313" key="4">
    <source>
        <dbReference type="Proteomes" id="UP000199101"/>
    </source>
</evidence>
<dbReference type="Proteomes" id="UP000199101">
    <property type="component" value="Unassembled WGS sequence"/>
</dbReference>
<reference evidence="4" key="1">
    <citation type="submission" date="2016-08" db="EMBL/GenBank/DDBJ databases">
        <authorList>
            <person name="Varghese N."/>
            <person name="Submissions Spin"/>
        </authorList>
    </citation>
    <scope>NUCLEOTIDE SEQUENCE [LARGE SCALE GENOMIC DNA]</scope>
    <source>
        <strain evidence="4">HAMBI 2975</strain>
    </source>
</reference>
<dbReference type="SMART" id="SM01133">
    <property type="entry name" value="DeoC"/>
    <property type="match status" value="1"/>
</dbReference>
<dbReference type="PANTHER" id="PTHR39340">
    <property type="entry name" value="SULFOFRUCTOSEPHOSPHATE ALDOLASE"/>
    <property type="match status" value="1"/>
</dbReference>
<proteinExistence type="inferred from homology"/>
<dbReference type="GO" id="GO:1902777">
    <property type="term" value="P:6-sulfoquinovose(1-) catabolic process"/>
    <property type="evidence" value="ECO:0007669"/>
    <property type="project" value="TreeGrafter"/>
</dbReference>
<dbReference type="STRING" id="410764.GA0061103_1035"/>
<evidence type="ECO:0000313" key="3">
    <source>
        <dbReference type="EMBL" id="SCB07116.1"/>
    </source>
</evidence>
<accession>A0A1C3TV49</accession>
<dbReference type="InterPro" id="IPR002915">
    <property type="entry name" value="DeoC/FbaB/LacD_aldolase"/>
</dbReference>
<comment type="similarity">
    <text evidence="1">Belongs to the aldolase LacD family.</text>
</comment>
<dbReference type="AlphaFoldDB" id="A0A1C3TV49"/>
<dbReference type="EMBL" id="FMAG01000001">
    <property type="protein sequence ID" value="SCB07116.1"/>
    <property type="molecule type" value="Genomic_DNA"/>
</dbReference>
<keyword evidence="4" id="KW-1185">Reference proteome</keyword>
<dbReference type="InterPro" id="IPR050552">
    <property type="entry name" value="LacD_aldolase"/>
</dbReference>
<dbReference type="GO" id="GO:0061595">
    <property type="term" value="F:6-deoxy-6-sulfofructose-1-phosphate aldolase activity"/>
    <property type="evidence" value="ECO:0007669"/>
    <property type="project" value="TreeGrafter"/>
</dbReference>
<evidence type="ECO:0000256" key="1">
    <source>
        <dbReference type="ARBA" id="ARBA00008679"/>
    </source>
</evidence>
<dbReference type="InterPro" id="IPR013785">
    <property type="entry name" value="Aldolase_TIM"/>
</dbReference>
<gene>
    <name evidence="3" type="ORF">GA0061103_1035</name>
</gene>
<evidence type="ECO:0000256" key="2">
    <source>
        <dbReference type="ARBA" id="ARBA00023239"/>
    </source>
</evidence>